<dbReference type="Pfam" id="PF00581">
    <property type="entry name" value="Rhodanese"/>
    <property type="match status" value="1"/>
</dbReference>
<evidence type="ECO:0000256" key="1">
    <source>
        <dbReference type="SAM" id="MobiDB-lite"/>
    </source>
</evidence>
<protein>
    <recommendedName>
        <fullName evidence="2">Rhodanese domain-containing protein</fullName>
    </recommendedName>
</protein>
<accession>A0A176VR13</accession>
<dbReference type="PANTHER" id="PTHR43268:SF3">
    <property type="entry name" value="RHODANESE-LIKE DOMAIN-CONTAINING PROTEIN 7-RELATED"/>
    <property type="match status" value="1"/>
</dbReference>
<evidence type="ECO:0000259" key="2">
    <source>
        <dbReference type="PROSITE" id="PS50206"/>
    </source>
</evidence>
<name>A0A176VR13_MARPO</name>
<dbReference type="SUPFAM" id="SSF52821">
    <property type="entry name" value="Rhodanese/Cell cycle control phosphatase"/>
    <property type="match status" value="1"/>
</dbReference>
<dbReference type="CDD" id="cd01518">
    <property type="entry name" value="RHOD_YceA"/>
    <property type="match status" value="1"/>
</dbReference>
<feature type="region of interest" description="Disordered" evidence="1">
    <location>
        <begin position="440"/>
        <end position="460"/>
    </location>
</feature>
<dbReference type="HAMAP" id="MF_00469">
    <property type="entry name" value="TrhO"/>
    <property type="match status" value="1"/>
</dbReference>
<feature type="region of interest" description="Disordered" evidence="1">
    <location>
        <begin position="287"/>
        <end position="316"/>
    </location>
</feature>
<feature type="domain" description="Rhodanese" evidence="2">
    <location>
        <begin position="234"/>
        <end position="364"/>
    </location>
</feature>
<reference evidence="6" key="3">
    <citation type="journal article" date="2020" name="Curr. Biol.">
        <title>Chromatin organization in early land plants reveals an ancestral association between H3K27me3, transposons, and constitutive heterochromatin.</title>
        <authorList>
            <person name="Montgomery S.A."/>
            <person name="Tanizawa Y."/>
            <person name="Galik B."/>
            <person name="Wang N."/>
            <person name="Ito T."/>
            <person name="Mochizuki T."/>
            <person name="Akimcheva S."/>
            <person name="Bowman J.L."/>
            <person name="Cognat V."/>
            <person name="Marechal-Drouard L."/>
            <person name="Ekker H."/>
            <person name="Hong S.F."/>
            <person name="Kohchi T."/>
            <person name="Lin S.S."/>
            <person name="Liu L.D."/>
            <person name="Nakamura Y."/>
            <person name="Valeeva L.R."/>
            <person name="Shakirov E.V."/>
            <person name="Shippen D.E."/>
            <person name="Wei W.L."/>
            <person name="Yagura M."/>
            <person name="Yamaoka S."/>
            <person name="Yamato K.T."/>
            <person name="Liu C."/>
            <person name="Berger F."/>
        </authorList>
    </citation>
    <scope>NUCLEOTIDE SEQUENCE [LARGE SCALE GENOMIC DNA]</scope>
    <source>
        <strain evidence="6">Tak-1</strain>
    </source>
</reference>
<evidence type="ECO:0000313" key="3">
    <source>
        <dbReference type="EMBL" id="BBN17612.1"/>
    </source>
</evidence>
<dbReference type="InterPro" id="IPR001763">
    <property type="entry name" value="Rhodanese-like_dom"/>
</dbReference>
<keyword evidence="5" id="KW-1185">Reference proteome</keyword>
<dbReference type="AlphaFoldDB" id="A0A176VR13"/>
<gene>
    <name evidence="4" type="ORF">AXG93_2053s1050</name>
    <name evidence="3" type="ORF">Mp_7g15730</name>
</gene>
<reference evidence="4 5" key="1">
    <citation type="submission" date="2016-03" db="EMBL/GenBank/DDBJ databases">
        <title>Mechanisms controlling the formation of the plant cell surface in tip-growing cells are functionally conserved among land plants.</title>
        <authorList>
            <person name="Honkanen S."/>
            <person name="Jones V.A."/>
            <person name="Morieri G."/>
            <person name="Champion C."/>
            <person name="Hetherington A.J."/>
            <person name="Kelly S."/>
            <person name="Saint-Marcoux D."/>
            <person name="Proust H."/>
            <person name="Prescott H."/>
            <person name="Dolan L."/>
        </authorList>
    </citation>
    <scope>NUCLEOTIDE SEQUENCE [LARGE SCALE GENOMIC DNA]</scope>
    <source>
        <strain evidence="5">cv. Tak-1 and cv. Tak-2</strain>
        <tissue evidence="4">Whole gametophyte</tissue>
    </source>
</reference>
<feature type="region of interest" description="Disordered" evidence="1">
    <location>
        <begin position="162"/>
        <end position="189"/>
    </location>
</feature>
<dbReference type="Proteomes" id="UP000077202">
    <property type="component" value="Unassembled WGS sequence"/>
</dbReference>
<dbReference type="SMART" id="SM00450">
    <property type="entry name" value="RHOD"/>
    <property type="match status" value="1"/>
</dbReference>
<sequence length="460" mass="50849">MQTIVARPGTLMFASTRLVLNRRSFGWSRTSLVGGAGAGTKSVGRAGAVAVWMGREVQDCGMRRNGVACAMGRSDAETLVAVSDLGFCKPSSLVVVSFYKFADLPDYADMRTPLRELCEAHRVSGGIILAPEGINGSICGTRESLDKVFAFLESDERFKNLRKTEAPATREDEDIHDGHSKSSPLGAGDDAPFRWGHVRVKLKNEVVPLGVPGVNPSQKVGKYVKPKDWNALISDADTVTIDVRNDYEIRIGKFKGAVDPETQAFREFPTWVENRFGLKEANSEDFSEDYMAEASHQPSPGYSSSKDENNRHSTSQPKRIAMYCTGGIRCEKATSYFIEKGFDEVYHLEGGILGYLEEVPAERSLWEGECFVFDKRVSVGHGLKQGSHSLCYGCKKPVNDEDKKHPLWEEGVSCAYCFHSKTDEERARARAREEQSRLFGVIGGPDRGKRPAQKKQGIQS</sequence>
<dbReference type="Gene3D" id="3.40.250.10">
    <property type="entry name" value="Rhodanese-like domain"/>
    <property type="match status" value="1"/>
</dbReference>
<dbReference type="InterPro" id="IPR036873">
    <property type="entry name" value="Rhodanese-like_dom_sf"/>
</dbReference>
<dbReference type="EMBL" id="AP019872">
    <property type="protein sequence ID" value="BBN17612.1"/>
    <property type="molecule type" value="Genomic_DNA"/>
</dbReference>
<dbReference type="InterPro" id="IPR040503">
    <property type="entry name" value="TRHO_N"/>
</dbReference>
<dbReference type="Gene3D" id="3.30.70.100">
    <property type="match status" value="1"/>
</dbReference>
<dbReference type="PANTHER" id="PTHR43268">
    <property type="entry name" value="THIOSULFATE SULFURTRANSFERASE/RHODANESE-LIKE DOMAIN-CONTAINING PROTEIN 2"/>
    <property type="match status" value="1"/>
</dbReference>
<dbReference type="Pfam" id="PF17773">
    <property type="entry name" value="UPF0176_N"/>
    <property type="match status" value="1"/>
</dbReference>
<evidence type="ECO:0000313" key="6">
    <source>
        <dbReference type="Proteomes" id="UP001162541"/>
    </source>
</evidence>
<proteinExistence type="inferred from homology"/>
<dbReference type="InterPro" id="IPR020936">
    <property type="entry name" value="TrhO"/>
</dbReference>
<evidence type="ECO:0000313" key="5">
    <source>
        <dbReference type="Proteomes" id="UP000077202"/>
    </source>
</evidence>
<organism evidence="4 5">
    <name type="scientific">Marchantia polymorpha subsp. ruderalis</name>
    <dbReference type="NCBI Taxonomy" id="1480154"/>
    <lineage>
        <taxon>Eukaryota</taxon>
        <taxon>Viridiplantae</taxon>
        <taxon>Streptophyta</taxon>
        <taxon>Embryophyta</taxon>
        <taxon>Marchantiophyta</taxon>
        <taxon>Marchantiopsida</taxon>
        <taxon>Marchantiidae</taxon>
        <taxon>Marchantiales</taxon>
        <taxon>Marchantiaceae</taxon>
        <taxon>Marchantia</taxon>
    </lineage>
</organism>
<reference evidence="3" key="2">
    <citation type="journal article" date="2019" name="Curr. Biol.">
        <title>Chromatin organization in early land plants reveals an ancestral association between H3K27me3, transposons, and constitutive heterochromatin.</title>
        <authorList>
            <person name="Montgomery S.A."/>
            <person name="Tanizawa Y."/>
            <person name="Galik B."/>
            <person name="Wang N."/>
            <person name="Ito T."/>
            <person name="Mochizuki T."/>
            <person name="Akimcheva S."/>
            <person name="Bowman J."/>
            <person name="Cognat V."/>
            <person name="Drouard L."/>
            <person name="Ekker H."/>
            <person name="Houng S."/>
            <person name="Kohchi T."/>
            <person name="Lin S."/>
            <person name="Liu L.D."/>
            <person name="Nakamura Y."/>
            <person name="Valeeva L.R."/>
            <person name="Shakirov E.V."/>
            <person name="Shippen D.E."/>
            <person name="Wei W."/>
            <person name="Yagura M."/>
            <person name="Yamaoka S."/>
            <person name="Yamato K.T."/>
            <person name="Liu C."/>
            <person name="Berger F."/>
        </authorList>
    </citation>
    <scope>NUCLEOTIDE SEQUENCE [LARGE SCALE GENOMIC DNA]</scope>
    <source>
        <strain evidence="3">Tak-1</strain>
    </source>
</reference>
<dbReference type="Proteomes" id="UP001162541">
    <property type="component" value="Chromosome 7"/>
</dbReference>
<dbReference type="PROSITE" id="PS50206">
    <property type="entry name" value="RHODANESE_3"/>
    <property type="match status" value="1"/>
</dbReference>
<dbReference type="EMBL" id="LVLJ01002860">
    <property type="protein sequence ID" value="OAE23334.1"/>
    <property type="molecule type" value="Genomic_DNA"/>
</dbReference>
<evidence type="ECO:0000313" key="4">
    <source>
        <dbReference type="EMBL" id="OAE23334.1"/>
    </source>
</evidence>